<dbReference type="EMBL" id="SMFZ01000001">
    <property type="protein sequence ID" value="TCK24878.1"/>
    <property type="molecule type" value="Genomic_DNA"/>
</dbReference>
<organism evidence="2 3">
    <name type="scientific">Pseudonocardia endophytica</name>
    <dbReference type="NCBI Taxonomy" id="401976"/>
    <lineage>
        <taxon>Bacteria</taxon>
        <taxon>Bacillati</taxon>
        <taxon>Actinomycetota</taxon>
        <taxon>Actinomycetes</taxon>
        <taxon>Pseudonocardiales</taxon>
        <taxon>Pseudonocardiaceae</taxon>
        <taxon>Pseudonocardia</taxon>
    </lineage>
</organism>
<feature type="transmembrane region" description="Helical" evidence="1">
    <location>
        <begin position="6"/>
        <end position="26"/>
    </location>
</feature>
<proteinExistence type="predicted"/>
<comment type="caution">
    <text evidence="2">The sequence shown here is derived from an EMBL/GenBank/DDBJ whole genome shotgun (WGS) entry which is preliminary data.</text>
</comment>
<evidence type="ECO:0000313" key="3">
    <source>
        <dbReference type="Proteomes" id="UP000295560"/>
    </source>
</evidence>
<keyword evidence="1" id="KW-0812">Transmembrane</keyword>
<keyword evidence="3" id="KW-1185">Reference proteome</keyword>
<gene>
    <name evidence="2" type="ORF">EV378_0671</name>
</gene>
<feature type="transmembrane region" description="Helical" evidence="1">
    <location>
        <begin position="157"/>
        <end position="181"/>
    </location>
</feature>
<evidence type="ECO:0000313" key="2">
    <source>
        <dbReference type="EMBL" id="TCK24878.1"/>
    </source>
</evidence>
<dbReference type="RefSeq" id="WP_132421264.1">
    <property type="nucleotide sequence ID" value="NZ_SMFZ01000001.1"/>
</dbReference>
<dbReference type="Proteomes" id="UP000295560">
    <property type="component" value="Unassembled WGS sequence"/>
</dbReference>
<protein>
    <submittedName>
        <fullName evidence="2">Sap-like sulfolipid-1-addressing protein</fullName>
    </submittedName>
</protein>
<feature type="transmembrane region" description="Helical" evidence="1">
    <location>
        <begin position="69"/>
        <end position="89"/>
    </location>
</feature>
<accession>A0A4R1HRT4</accession>
<dbReference type="Pfam" id="PF11139">
    <property type="entry name" value="SfLAP"/>
    <property type="match status" value="1"/>
</dbReference>
<dbReference type="InterPro" id="IPR021315">
    <property type="entry name" value="Gap/Sap"/>
</dbReference>
<keyword evidence="1" id="KW-1133">Transmembrane helix</keyword>
<keyword evidence="1" id="KW-0472">Membrane</keyword>
<name>A0A4R1HRT4_PSEEN</name>
<feature type="transmembrane region" description="Helical" evidence="1">
    <location>
        <begin position="202"/>
        <end position="224"/>
    </location>
</feature>
<dbReference type="AlphaFoldDB" id="A0A4R1HRT4"/>
<sequence>MSPEALALGLLSAVRATPLAIVYALLASDRPRRLLSGYVAAGLVVSLAAGLVIVTTFDGTARDPEARSGRYAIDAALGVAALLYAVLYATGRIGNRTPDSPPVPLEERLPWGIGRRLRHPTVPLAALAGAATNLPGLFYVAALVAVLETQPTPANGVFQVVVYNVLRFAVPLAGLVLVVLGPDRTRAVIDGVQDWARRRRRVLLIGVSVVVGVYLTVKGVLGLLG</sequence>
<reference evidence="2 3" key="1">
    <citation type="submission" date="2019-03" db="EMBL/GenBank/DDBJ databases">
        <title>Sequencing the genomes of 1000 actinobacteria strains.</title>
        <authorList>
            <person name="Klenk H.-P."/>
        </authorList>
    </citation>
    <scope>NUCLEOTIDE SEQUENCE [LARGE SCALE GENOMIC DNA]</scope>
    <source>
        <strain evidence="2 3">DSM 44969</strain>
    </source>
</reference>
<feature type="transmembrane region" description="Helical" evidence="1">
    <location>
        <begin position="124"/>
        <end position="145"/>
    </location>
</feature>
<evidence type="ECO:0000256" key="1">
    <source>
        <dbReference type="SAM" id="Phobius"/>
    </source>
</evidence>
<feature type="transmembrane region" description="Helical" evidence="1">
    <location>
        <begin position="38"/>
        <end position="57"/>
    </location>
</feature>
<dbReference type="OrthoDB" id="3573818at2"/>